<evidence type="ECO:0000313" key="3">
    <source>
        <dbReference type="Proteomes" id="UP001595583"/>
    </source>
</evidence>
<organism evidence="2 3">
    <name type="scientific">Aquamicrobium soli</name>
    <dbReference type="NCBI Taxonomy" id="1811518"/>
    <lineage>
        <taxon>Bacteria</taxon>
        <taxon>Pseudomonadati</taxon>
        <taxon>Pseudomonadota</taxon>
        <taxon>Alphaproteobacteria</taxon>
        <taxon>Hyphomicrobiales</taxon>
        <taxon>Phyllobacteriaceae</taxon>
        <taxon>Aquamicrobium</taxon>
    </lineage>
</organism>
<reference evidence="3" key="1">
    <citation type="journal article" date="2019" name="Int. J. Syst. Evol. Microbiol.">
        <title>The Global Catalogue of Microorganisms (GCM) 10K type strain sequencing project: providing services to taxonomists for standard genome sequencing and annotation.</title>
        <authorList>
            <consortium name="The Broad Institute Genomics Platform"/>
            <consortium name="The Broad Institute Genome Sequencing Center for Infectious Disease"/>
            <person name="Wu L."/>
            <person name="Ma J."/>
        </authorList>
    </citation>
    <scope>NUCLEOTIDE SEQUENCE [LARGE SCALE GENOMIC DNA]</scope>
    <source>
        <strain evidence="3">KCTC 52165</strain>
    </source>
</reference>
<evidence type="ECO:0000256" key="1">
    <source>
        <dbReference type="SAM" id="MobiDB-lite"/>
    </source>
</evidence>
<dbReference type="RefSeq" id="WP_378219903.1">
    <property type="nucleotide sequence ID" value="NZ_JBHRTK010000009.1"/>
</dbReference>
<sequence length="74" mass="8159">MRKIPDGVFKPRLTSGEKKSDVTTTVATQITESEKAAREAKTARLRLSRLAYEETRPSPDPKKKAGSGKRRSGT</sequence>
<proteinExistence type="predicted"/>
<accession>A0ABV7K975</accession>
<name>A0ABV7K975_9HYPH</name>
<evidence type="ECO:0000313" key="2">
    <source>
        <dbReference type="EMBL" id="MFC3206092.1"/>
    </source>
</evidence>
<keyword evidence="3" id="KW-1185">Reference proteome</keyword>
<dbReference type="EMBL" id="JBHRTK010000009">
    <property type="protein sequence ID" value="MFC3206092.1"/>
    <property type="molecule type" value="Genomic_DNA"/>
</dbReference>
<comment type="caution">
    <text evidence="2">The sequence shown here is derived from an EMBL/GenBank/DDBJ whole genome shotgun (WGS) entry which is preliminary data.</text>
</comment>
<protein>
    <submittedName>
        <fullName evidence="2">Uncharacterized protein</fullName>
    </submittedName>
</protein>
<gene>
    <name evidence="2" type="ORF">ACFOHJ_07715</name>
</gene>
<feature type="compositionally biased region" description="Basic residues" evidence="1">
    <location>
        <begin position="64"/>
        <end position="74"/>
    </location>
</feature>
<feature type="region of interest" description="Disordered" evidence="1">
    <location>
        <begin position="1"/>
        <end position="26"/>
    </location>
</feature>
<dbReference type="Proteomes" id="UP001595583">
    <property type="component" value="Unassembled WGS sequence"/>
</dbReference>
<feature type="region of interest" description="Disordered" evidence="1">
    <location>
        <begin position="47"/>
        <end position="74"/>
    </location>
</feature>
<feature type="compositionally biased region" description="Basic and acidic residues" evidence="1">
    <location>
        <begin position="51"/>
        <end position="63"/>
    </location>
</feature>